<keyword evidence="3" id="KW-0732">Signal</keyword>
<dbReference type="InterPro" id="IPR025961">
    <property type="entry name" value="Metal_resist"/>
</dbReference>
<dbReference type="Pfam" id="PF13801">
    <property type="entry name" value="Metal_resist"/>
    <property type="match status" value="1"/>
</dbReference>
<dbReference type="PANTHER" id="PTHR38102">
    <property type="entry name" value="PERIPLASMIC CHAPERONE SPY"/>
    <property type="match status" value="1"/>
</dbReference>
<evidence type="ECO:0000313" key="9">
    <source>
        <dbReference type="EMBL" id="ABI56735.1"/>
    </source>
</evidence>
<comment type="subcellular location">
    <subcellularLocation>
        <location evidence="1">Periplasm</location>
    </subcellularLocation>
</comment>
<evidence type="ECO:0000256" key="2">
    <source>
        <dbReference type="ARBA" id="ARBA00008441"/>
    </source>
</evidence>
<dbReference type="HOGENOM" id="CLU_1363826_0_0_6"/>
<dbReference type="PANTHER" id="PTHR38102:SF1">
    <property type="entry name" value="PERIPLASMIC CHAPERONE SPY"/>
    <property type="match status" value="1"/>
</dbReference>
<dbReference type="InterPro" id="IPR052211">
    <property type="entry name" value="Cpx_auxiliary_protein"/>
</dbReference>
<protein>
    <recommendedName>
        <fullName evidence="6">Signaling pathway modulator ZraP</fullName>
    </recommendedName>
    <alternativeName>
        <fullName evidence="7">Zinc resistance-associated protein</fullName>
    </alternativeName>
</protein>
<name>Q0A8V2_ALKEH</name>
<dbReference type="CDD" id="cd09916">
    <property type="entry name" value="CpxP_like"/>
    <property type="match status" value="1"/>
</dbReference>
<dbReference type="Proteomes" id="UP000001962">
    <property type="component" value="Chromosome"/>
</dbReference>
<dbReference type="GO" id="GO:0051082">
    <property type="term" value="F:unfolded protein binding"/>
    <property type="evidence" value="ECO:0007669"/>
    <property type="project" value="TreeGrafter"/>
</dbReference>
<dbReference type="AlphaFoldDB" id="Q0A8V2"/>
<keyword evidence="10" id="KW-1185">Reference proteome</keyword>
<evidence type="ECO:0000313" key="10">
    <source>
        <dbReference type="Proteomes" id="UP000001962"/>
    </source>
</evidence>
<evidence type="ECO:0000256" key="6">
    <source>
        <dbReference type="ARBA" id="ARBA00044983"/>
    </source>
</evidence>
<feature type="compositionally biased region" description="Basic and acidic residues" evidence="8">
    <location>
        <begin position="179"/>
        <end position="191"/>
    </location>
</feature>
<reference evidence="10" key="1">
    <citation type="submission" date="2006-08" db="EMBL/GenBank/DDBJ databases">
        <title>Complete sequence of Alkalilimnicola ehrilichei MLHE-1.</title>
        <authorList>
            <person name="Copeland A."/>
            <person name="Lucas S."/>
            <person name="Lapidus A."/>
            <person name="Barry K."/>
            <person name="Detter J.C."/>
            <person name="Glavina del Rio T."/>
            <person name="Hammon N."/>
            <person name="Israni S."/>
            <person name="Dalin E."/>
            <person name="Tice H."/>
            <person name="Pitluck S."/>
            <person name="Sims D."/>
            <person name="Brettin T."/>
            <person name="Bruce D."/>
            <person name="Han C."/>
            <person name="Tapia R."/>
            <person name="Gilna P."/>
            <person name="Schmutz J."/>
            <person name="Larimer F."/>
            <person name="Land M."/>
            <person name="Hauser L."/>
            <person name="Kyrpides N."/>
            <person name="Mikhailova N."/>
            <person name="Oremland R.S."/>
            <person name="Hoeft S.E."/>
            <person name="Switzer-Blum J."/>
            <person name="Kulp T."/>
            <person name="King G."/>
            <person name="Tabita R."/>
            <person name="Witte B."/>
            <person name="Santini J.M."/>
            <person name="Basu P."/>
            <person name="Hollibaugh J.T."/>
            <person name="Xie G."/>
            <person name="Stolz J.F."/>
            <person name="Richardson P."/>
        </authorList>
    </citation>
    <scope>NUCLEOTIDE SEQUENCE [LARGE SCALE GENOMIC DNA]</scope>
    <source>
        <strain evidence="10">ATCC BAA-1101 / DSM 17681 / MLHE-1</strain>
    </source>
</reference>
<feature type="region of interest" description="Disordered" evidence="8">
    <location>
        <begin position="179"/>
        <end position="200"/>
    </location>
</feature>
<dbReference type="GO" id="GO:0030288">
    <property type="term" value="C:outer membrane-bounded periplasmic space"/>
    <property type="evidence" value="ECO:0007669"/>
    <property type="project" value="TreeGrafter"/>
</dbReference>
<dbReference type="RefSeq" id="WP_011629130.1">
    <property type="nucleotide sequence ID" value="NC_008340.1"/>
</dbReference>
<comment type="similarity">
    <text evidence="2">Belongs to the CpxP/Spy family.</text>
</comment>
<evidence type="ECO:0000256" key="4">
    <source>
        <dbReference type="ARBA" id="ARBA00022764"/>
    </source>
</evidence>
<evidence type="ECO:0000256" key="1">
    <source>
        <dbReference type="ARBA" id="ARBA00004418"/>
    </source>
</evidence>
<sequence length="200" mass="21821">MTMNRGYKAALGLVLLVGAGVVGIAGAQGMQGMMGGGHGAQGIQGGGMGMMQDCPMMGGASGGMQGTMSRGMHGGGQGGMGMHGGVGMMRGLDLDEDQQAQLRERRSEHRHKQFRRMAEMMDLREEMQALLGAERPDPDAVRELHDRMADLHGDMMVDRIRLRNDMQDILTDEQRERMREGMGERRGDMYRHGGHGGRQH</sequence>
<evidence type="ECO:0000256" key="5">
    <source>
        <dbReference type="ARBA" id="ARBA00044945"/>
    </source>
</evidence>
<evidence type="ECO:0000256" key="8">
    <source>
        <dbReference type="SAM" id="MobiDB-lite"/>
    </source>
</evidence>
<gene>
    <name evidence="9" type="ordered locus">Mlg_1386</name>
</gene>
<evidence type="ECO:0000256" key="3">
    <source>
        <dbReference type="ARBA" id="ARBA00022729"/>
    </source>
</evidence>
<evidence type="ECO:0000256" key="7">
    <source>
        <dbReference type="ARBA" id="ARBA00045001"/>
    </source>
</evidence>
<accession>Q0A8V2</accession>
<dbReference type="KEGG" id="aeh:Mlg_1386"/>
<dbReference type="OrthoDB" id="6174033at2"/>
<proteinExistence type="inferred from homology"/>
<dbReference type="eggNOG" id="COG3678">
    <property type="taxonomic scope" value="Bacteria"/>
</dbReference>
<dbReference type="Gene3D" id="1.20.120.1490">
    <property type="match status" value="1"/>
</dbReference>
<organism evidence="9 10">
    <name type="scientific">Alkalilimnicola ehrlichii (strain ATCC BAA-1101 / DSM 17681 / MLHE-1)</name>
    <dbReference type="NCBI Taxonomy" id="187272"/>
    <lineage>
        <taxon>Bacteria</taxon>
        <taxon>Pseudomonadati</taxon>
        <taxon>Pseudomonadota</taxon>
        <taxon>Gammaproteobacteria</taxon>
        <taxon>Chromatiales</taxon>
        <taxon>Ectothiorhodospiraceae</taxon>
        <taxon>Alkalilimnicola</taxon>
    </lineage>
</organism>
<comment type="similarity">
    <text evidence="5">Belongs to the ZraP family.</text>
</comment>
<keyword evidence="4" id="KW-0574">Periplasm</keyword>
<dbReference type="EMBL" id="CP000453">
    <property type="protein sequence ID" value="ABI56735.1"/>
    <property type="molecule type" value="Genomic_DNA"/>
</dbReference>
<dbReference type="InterPro" id="IPR012899">
    <property type="entry name" value="LTXXQ"/>
</dbReference>